<reference evidence="2 3" key="1">
    <citation type="submission" date="2021-05" db="EMBL/GenBank/DDBJ databases">
        <authorList>
            <person name="Zahm M."/>
            <person name="Klopp C."/>
            <person name="Cabau C."/>
            <person name="Kuhl H."/>
            <person name="Suciu R."/>
            <person name="Ciorpac M."/>
            <person name="Holostenco D."/>
            <person name="Gessner J."/>
            <person name="Wuertz S."/>
            <person name="Hohne C."/>
            <person name="Stock M."/>
            <person name="Gislard M."/>
            <person name="Lluch J."/>
            <person name="Milhes M."/>
            <person name="Lampietro C."/>
            <person name="Lopez Roques C."/>
            <person name="Donnadieu C."/>
            <person name="Du K."/>
            <person name="Schartl M."/>
            <person name="Guiguen Y."/>
        </authorList>
    </citation>
    <scope>NUCLEOTIDE SEQUENCE [LARGE SCALE GENOMIC DNA]</scope>
    <source>
        <strain evidence="2">Hh-F2</strain>
        <tissue evidence="2">Blood</tissue>
    </source>
</reference>
<evidence type="ECO:0000313" key="2">
    <source>
        <dbReference type="EMBL" id="KAK6472127.1"/>
    </source>
</evidence>
<name>A0ABR0YHK3_HUSHU</name>
<evidence type="ECO:0000313" key="3">
    <source>
        <dbReference type="Proteomes" id="UP001369086"/>
    </source>
</evidence>
<accession>A0ABR0YHK3</accession>
<dbReference type="InterPro" id="IPR026191">
    <property type="entry name" value="LRIF1"/>
</dbReference>
<dbReference type="Pfam" id="PF15741">
    <property type="entry name" value="LRIF1"/>
    <property type="match status" value="1"/>
</dbReference>
<dbReference type="PANTHER" id="PTHR16131">
    <property type="entry name" value="LIGAND-DEPENDENT NUCLEAR RECEPTOR-INTERACTING FACTOR 1"/>
    <property type="match status" value="1"/>
</dbReference>
<feature type="compositionally biased region" description="Polar residues" evidence="1">
    <location>
        <begin position="354"/>
        <end position="367"/>
    </location>
</feature>
<feature type="region of interest" description="Disordered" evidence="1">
    <location>
        <begin position="81"/>
        <end position="117"/>
    </location>
</feature>
<feature type="region of interest" description="Disordered" evidence="1">
    <location>
        <begin position="307"/>
        <end position="384"/>
    </location>
</feature>
<comment type="caution">
    <text evidence="2">The sequence shown here is derived from an EMBL/GenBank/DDBJ whole genome shotgun (WGS) entry which is preliminary data.</text>
</comment>
<organism evidence="2 3">
    <name type="scientific">Huso huso</name>
    <name type="common">Beluga</name>
    <name type="synonym">Acipenser huso</name>
    <dbReference type="NCBI Taxonomy" id="61971"/>
    <lineage>
        <taxon>Eukaryota</taxon>
        <taxon>Metazoa</taxon>
        <taxon>Chordata</taxon>
        <taxon>Craniata</taxon>
        <taxon>Vertebrata</taxon>
        <taxon>Euteleostomi</taxon>
        <taxon>Actinopterygii</taxon>
        <taxon>Chondrostei</taxon>
        <taxon>Acipenseriformes</taxon>
        <taxon>Acipenseridae</taxon>
        <taxon>Huso</taxon>
    </lineage>
</organism>
<dbReference type="PANTHER" id="PTHR16131:SF2">
    <property type="entry name" value="LIGAND-DEPENDENT NUCLEAR RECEPTOR-INTERACTING FACTOR 1"/>
    <property type="match status" value="1"/>
</dbReference>
<feature type="compositionally biased region" description="Polar residues" evidence="1">
    <location>
        <begin position="212"/>
        <end position="244"/>
    </location>
</feature>
<sequence length="442" mass="49075">MPASPIIRGGSLLFGKLHIEIPAEAELKSIPLRSLPPLFLKKMSMLNPVGTPKQRETSDSPSVICISPVTATEAWKWENCPPVQSQASDSESPPASALETDRLKSPDWNESPGVNGSQQEAYKCWVPVKSSNVVAFRVLKSFMDHQHFDTEGILEDLLRMCSPATLPDSGIFKIKDHSIIIYRRVYLIIKKKQKRSRAEVEGVIPAEEPAQAKTTQQHQQDSPVSPESQPAAGNSTEHSTPVQRQARFQEQFQPRPFPRDEPSVAGGLIGRPAARSDREFLKLFGIKQELRIPVKQCEEWAEKNYCTAEREEEVADTGRPESNSSSEDEKSVSVDSRDSSGEPSPKRLKLVSHRQASSQPSPETSAPEQEESSVRSPGADSSAWPARLAESFSLTGTVHTSPGYSEEFDFDASLRNEKINLIRKLLKEREAAVEAIRKNKPF</sequence>
<proteinExistence type="predicted"/>
<evidence type="ECO:0000256" key="1">
    <source>
        <dbReference type="SAM" id="MobiDB-lite"/>
    </source>
</evidence>
<dbReference type="EMBL" id="JAHFZB010000030">
    <property type="protein sequence ID" value="KAK6472127.1"/>
    <property type="molecule type" value="Genomic_DNA"/>
</dbReference>
<feature type="region of interest" description="Disordered" evidence="1">
    <location>
        <begin position="198"/>
        <end position="244"/>
    </location>
</feature>
<keyword evidence="3" id="KW-1185">Reference proteome</keyword>
<feature type="region of interest" description="Disordered" evidence="1">
    <location>
        <begin position="251"/>
        <end position="270"/>
    </location>
</feature>
<protein>
    <submittedName>
        <fullName evidence="2">Ligand-dependent nuclear receptor-interacting factor 1-like</fullName>
    </submittedName>
</protein>
<feature type="compositionally biased region" description="Polar residues" evidence="1">
    <location>
        <begin position="82"/>
        <end position="93"/>
    </location>
</feature>
<gene>
    <name evidence="2" type="ORF">HHUSO_G29154</name>
</gene>
<dbReference type="Proteomes" id="UP001369086">
    <property type="component" value="Unassembled WGS sequence"/>
</dbReference>
<feature type="compositionally biased region" description="Basic and acidic residues" evidence="1">
    <location>
        <begin position="327"/>
        <end position="340"/>
    </location>
</feature>